<organism evidence="1 2">
    <name type="scientific">Candidatus Nomurabacteria bacterium GW2011_GWF2_40_12</name>
    <dbReference type="NCBI Taxonomy" id="1618776"/>
    <lineage>
        <taxon>Bacteria</taxon>
        <taxon>Candidatus Nomuraibacteriota</taxon>
    </lineage>
</organism>
<reference evidence="1 2" key="1">
    <citation type="journal article" date="2015" name="Nature">
        <title>rRNA introns, odd ribosomes, and small enigmatic genomes across a large radiation of phyla.</title>
        <authorList>
            <person name="Brown C.T."/>
            <person name="Hug L.A."/>
            <person name="Thomas B.C."/>
            <person name="Sharon I."/>
            <person name="Castelle C.J."/>
            <person name="Singh A."/>
            <person name="Wilkins M.J."/>
            <person name="Williams K.H."/>
            <person name="Banfield J.F."/>
        </authorList>
    </citation>
    <scope>NUCLEOTIDE SEQUENCE [LARGE SCALE GENOMIC DNA]</scope>
</reference>
<dbReference type="Proteomes" id="UP000034301">
    <property type="component" value="Unassembled WGS sequence"/>
</dbReference>
<accession>A0A0G0T3K5</accession>
<gene>
    <name evidence="1" type="ORF">UT78_C0022G0018</name>
</gene>
<evidence type="ECO:0000313" key="1">
    <source>
        <dbReference type="EMBL" id="KKR41680.1"/>
    </source>
</evidence>
<proteinExistence type="predicted"/>
<dbReference type="EMBL" id="LBYC01000022">
    <property type="protein sequence ID" value="KKR41680.1"/>
    <property type="molecule type" value="Genomic_DNA"/>
</dbReference>
<name>A0A0G0T3K5_9BACT</name>
<evidence type="ECO:0000313" key="2">
    <source>
        <dbReference type="Proteomes" id="UP000034301"/>
    </source>
</evidence>
<dbReference type="Pfam" id="PF12917">
    <property type="entry name" value="YfbR-like"/>
    <property type="match status" value="1"/>
</dbReference>
<sequence>MGYNTKMKHLTNLFKLMQLTRSQPLYGYVIGGVQKNDLSNLAEHHYLVTFIAWQLARQVKSKGANINVEKVLEFAMVHDIGELFGGDISMPYARANPKAREYAKAFEEENQKFLSKFFGSEEAYFKKLGHEILDAKSDEALIAKIADYLEHIHYKQYIKVISQKTDIDSLRPVLKLKISKIKDPVAKKEIDKFTKDWLKNVSKKEIPEILYNTKGK</sequence>
<protein>
    <submittedName>
        <fullName evidence="1">Oxetanocin-like protein</fullName>
    </submittedName>
</protein>
<dbReference type="Gene3D" id="1.10.3210.10">
    <property type="entry name" value="Hypothetical protein af1432"/>
    <property type="match status" value="1"/>
</dbReference>
<dbReference type="SUPFAM" id="SSF109604">
    <property type="entry name" value="HD-domain/PDEase-like"/>
    <property type="match status" value="1"/>
</dbReference>
<dbReference type="AlphaFoldDB" id="A0A0G0T3K5"/>
<comment type="caution">
    <text evidence="1">The sequence shown here is derived from an EMBL/GenBank/DDBJ whole genome shotgun (WGS) entry which is preliminary data.</text>
</comment>